<sequence>MDQRSSEVSNSSTKCTFNVAYRSVYCESLEDFLLISGQTSLLNLHSNSVMQIREMIDGKEFYSEEQITKVINKVIENETCLSSKMISTSGYGNSYFTKSFTNKIPDICLLSERSSINSEQGFVPWNIVSLIELKTQRESKSNIYIITEADKQQLFLYCFKTLRFSPNRKFICAALTNFKELHFLKVSANDDKKFEFEATEIGQVMLLNEILKFISCES</sequence>
<evidence type="ECO:0000313" key="1">
    <source>
        <dbReference type="EMBL" id="CAF1580683.1"/>
    </source>
</evidence>
<dbReference type="Proteomes" id="UP000681722">
    <property type="component" value="Unassembled WGS sequence"/>
</dbReference>
<gene>
    <name evidence="1" type="ORF">GPM918_LOCUS41066</name>
    <name evidence="2" type="ORF">SRO942_LOCUS42074</name>
</gene>
<comment type="caution">
    <text evidence="1">The sequence shown here is derived from an EMBL/GenBank/DDBJ whole genome shotgun (WGS) entry which is preliminary data.</text>
</comment>
<dbReference type="Proteomes" id="UP000663829">
    <property type="component" value="Unassembled WGS sequence"/>
</dbReference>
<reference evidence="1" key="1">
    <citation type="submission" date="2021-02" db="EMBL/GenBank/DDBJ databases">
        <authorList>
            <person name="Nowell W R."/>
        </authorList>
    </citation>
    <scope>NUCLEOTIDE SEQUENCE</scope>
</reference>
<dbReference type="EMBL" id="CAJNOQ010031547">
    <property type="protein sequence ID" value="CAF1580683.1"/>
    <property type="molecule type" value="Genomic_DNA"/>
</dbReference>
<proteinExistence type="predicted"/>
<evidence type="ECO:0000313" key="2">
    <source>
        <dbReference type="EMBL" id="CAF4448003.1"/>
    </source>
</evidence>
<feature type="non-terminal residue" evidence="1">
    <location>
        <position position="218"/>
    </location>
</feature>
<keyword evidence="3" id="KW-1185">Reference proteome</keyword>
<name>A0A815Z7D7_9BILA</name>
<protein>
    <submittedName>
        <fullName evidence="1">Uncharacterized protein</fullName>
    </submittedName>
</protein>
<dbReference type="OrthoDB" id="10050946at2759"/>
<dbReference type="EMBL" id="CAJOBC010097500">
    <property type="protein sequence ID" value="CAF4448003.1"/>
    <property type="molecule type" value="Genomic_DNA"/>
</dbReference>
<evidence type="ECO:0000313" key="3">
    <source>
        <dbReference type="Proteomes" id="UP000663829"/>
    </source>
</evidence>
<dbReference type="AlphaFoldDB" id="A0A815Z7D7"/>
<organism evidence="1 3">
    <name type="scientific">Didymodactylos carnosus</name>
    <dbReference type="NCBI Taxonomy" id="1234261"/>
    <lineage>
        <taxon>Eukaryota</taxon>
        <taxon>Metazoa</taxon>
        <taxon>Spiralia</taxon>
        <taxon>Gnathifera</taxon>
        <taxon>Rotifera</taxon>
        <taxon>Eurotatoria</taxon>
        <taxon>Bdelloidea</taxon>
        <taxon>Philodinida</taxon>
        <taxon>Philodinidae</taxon>
        <taxon>Didymodactylos</taxon>
    </lineage>
</organism>
<accession>A0A815Z7D7</accession>